<dbReference type="InterPro" id="IPR002173">
    <property type="entry name" value="Carboh/pur_kinase_PfkB_CS"/>
</dbReference>
<dbReference type="InterPro" id="IPR029056">
    <property type="entry name" value="Ribokinase-like"/>
</dbReference>
<dbReference type="RefSeq" id="WP_091686177.1">
    <property type="nucleotide sequence ID" value="NZ_FOSN01000024.1"/>
</dbReference>
<organism evidence="4 5">
    <name type="scientific">Methylocapsa palsarum</name>
    <dbReference type="NCBI Taxonomy" id="1612308"/>
    <lineage>
        <taxon>Bacteria</taxon>
        <taxon>Pseudomonadati</taxon>
        <taxon>Pseudomonadota</taxon>
        <taxon>Alphaproteobacteria</taxon>
        <taxon>Hyphomicrobiales</taxon>
        <taxon>Beijerinckiaceae</taxon>
        <taxon>Methylocapsa</taxon>
    </lineage>
</organism>
<evidence type="ECO:0000256" key="2">
    <source>
        <dbReference type="ARBA" id="ARBA00022777"/>
    </source>
</evidence>
<evidence type="ECO:0000313" key="4">
    <source>
        <dbReference type="EMBL" id="SFK81692.1"/>
    </source>
</evidence>
<dbReference type="AlphaFoldDB" id="A0A1I4CK79"/>
<keyword evidence="1" id="KW-0808">Transferase</keyword>
<feature type="domain" description="Carbohydrate kinase PfkB" evidence="3">
    <location>
        <begin position="30"/>
        <end position="256"/>
    </location>
</feature>
<sequence length="275" mass="29092">MADVLVVARPNLDRVWRLASPLAPGGRSSYERVEDRYGGGGFFTGAALIALGHRVRLVATLADDAQGRAFRDDLIKMGFDLENVKMVAGRTIPVEVLIDPSGERTIIVSALAEHAPVAALPPAAADVVYVNARRLEPRVMEAAMKRSLVVAQAPLEPDQRRPCHVLVASRSDLTAAQLADPSAFSRAVAGEAMEAFVLTDGALPVRIFSAAGEVGIPVAPVAPIEDSSGAGDVFCAGLIDALIRRQSIADSVRFGGDRAARFLIDRTNLFEASTA</sequence>
<proteinExistence type="predicted"/>
<evidence type="ECO:0000259" key="3">
    <source>
        <dbReference type="Pfam" id="PF00294"/>
    </source>
</evidence>
<accession>A0A1I4CK79</accession>
<name>A0A1I4CK79_9HYPH</name>
<keyword evidence="5" id="KW-1185">Reference proteome</keyword>
<evidence type="ECO:0000256" key="1">
    <source>
        <dbReference type="ARBA" id="ARBA00022679"/>
    </source>
</evidence>
<dbReference type="Pfam" id="PF00294">
    <property type="entry name" value="PfkB"/>
    <property type="match status" value="1"/>
</dbReference>
<reference evidence="4 5" key="1">
    <citation type="submission" date="2016-10" db="EMBL/GenBank/DDBJ databases">
        <authorList>
            <person name="de Groot N.N."/>
        </authorList>
    </citation>
    <scope>NUCLEOTIDE SEQUENCE [LARGE SCALE GENOMIC DNA]</scope>
    <source>
        <strain evidence="4 5">NE2</strain>
    </source>
</reference>
<protein>
    <submittedName>
        <fullName evidence="4">Sugar or nucleoside kinase, ribokinase family</fullName>
    </submittedName>
</protein>
<keyword evidence="2 4" id="KW-0418">Kinase</keyword>
<dbReference type="Gene3D" id="3.40.1190.20">
    <property type="match status" value="1"/>
</dbReference>
<evidence type="ECO:0000313" key="5">
    <source>
        <dbReference type="Proteomes" id="UP000198755"/>
    </source>
</evidence>
<gene>
    <name evidence="4" type="ORF">SAMN05444581_12412</name>
</gene>
<dbReference type="STRING" id="1612308.SAMN05444581_12412"/>
<dbReference type="GO" id="GO:0016301">
    <property type="term" value="F:kinase activity"/>
    <property type="evidence" value="ECO:0007669"/>
    <property type="project" value="UniProtKB-KW"/>
</dbReference>
<dbReference type="OrthoDB" id="9792663at2"/>
<dbReference type="PROSITE" id="PS00584">
    <property type="entry name" value="PFKB_KINASES_2"/>
    <property type="match status" value="1"/>
</dbReference>
<dbReference type="InterPro" id="IPR011611">
    <property type="entry name" value="PfkB_dom"/>
</dbReference>
<dbReference type="PANTHER" id="PTHR10584">
    <property type="entry name" value="SUGAR KINASE"/>
    <property type="match status" value="1"/>
</dbReference>
<dbReference type="Proteomes" id="UP000198755">
    <property type="component" value="Unassembled WGS sequence"/>
</dbReference>
<dbReference type="PANTHER" id="PTHR10584:SF166">
    <property type="entry name" value="RIBOKINASE"/>
    <property type="match status" value="1"/>
</dbReference>
<dbReference type="SUPFAM" id="SSF53613">
    <property type="entry name" value="Ribokinase-like"/>
    <property type="match status" value="1"/>
</dbReference>
<dbReference type="EMBL" id="FOSN01000024">
    <property type="protein sequence ID" value="SFK81692.1"/>
    <property type="molecule type" value="Genomic_DNA"/>
</dbReference>